<comment type="caution">
    <text evidence="2">The sequence shown here is derived from an EMBL/GenBank/DDBJ whole genome shotgun (WGS) entry which is preliminary data.</text>
</comment>
<keyword evidence="1" id="KW-1133">Transmembrane helix</keyword>
<organism evidence="2 3">
    <name type="scientific">Umezawaea endophytica</name>
    <dbReference type="NCBI Taxonomy" id="1654476"/>
    <lineage>
        <taxon>Bacteria</taxon>
        <taxon>Bacillati</taxon>
        <taxon>Actinomycetota</taxon>
        <taxon>Actinomycetes</taxon>
        <taxon>Pseudonocardiales</taxon>
        <taxon>Pseudonocardiaceae</taxon>
        <taxon>Umezawaea</taxon>
    </lineage>
</organism>
<feature type="transmembrane region" description="Helical" evidence="1">
    <location>
        <begin position="55"/>
        <end position="72"/>
    </location>
</feature>
<proteinExistence type="predicted"/>
<keyword evidence="1" id="KW-0812">Transmembrane</keyword>
<dbReference type="Proteomes" id="UP001141259">
    <property type="component" value="Unassembled WGS sequence"/>
</dbReference>
<name>A0A9X2VMU4_9PSEU</name>
<evidence type="ECO:0000313" key="3">
    <source>
        <dbReference type="Proteomes" id="UP001141259"/>
    </source>
</evidence>
<feature type="transmembrane region" description="Helical" evidence="1">
    <location>
        <begin position="79"/>
        <end position="96"/>
    </location>
</feature>
<dbReference type="AlphaFoldDB" id="A0A9X2VMU4"/>
<dbReference type="RefSeq" id="WP_259625052.1">
    <property type="nucleotide sequence ID" value="NZ_JANYMP010000010.1"/>
</dbReference>
<evidence type="ECO:0000313" key="2">
    <source>
        <dbReference type="EMBL" id="MCS7479556.1"/>
    </source>
</evidence>
<feature type="transmembrane region" description="Helical" evidence="1">
    <location>
        <begin position="178"/>
        <end position="196"/>
    </location>
</feature>
<reference evidence="2" key="1">
    <citation type="submission" date="2022-08" db="EMBL/GenBank/DDBJ databases">
        <authorList>
            <person name="Tistechok S."/>
            <person name="Samborskyy M."/>
            <person name="Roman I."/>
        </authorList>
    </citation>
    <scope>NUCLEOTIDE SEQUENCE</scope>
    <source>
        <strain evidence="2">DSM 103496</strain>
    </source>
</reference>
<feature type="transmembrane region" description="Helical" evidence="1">
    <location>
        <begin position="12"/>
        <end position="35"/>
    </location>
</feature>
<gene>
    <name evidence="2" type="ORF">NZH93_22070</name>
</gene>
<protein>
    <submittedName>
        <fullName evidence="2">DUF998 domain-containing protein</fullName>
    </submittedName>
</protein>
<dbReference type="EMBL" id="JANYMP010000010">
    <property type="protein sequence ID" value="MCS7479556.1"/>
    <property type="molecule type" value="Genomic_DNA"/>
</dbReference>
<feature type="transmembrane region" description="Helical" evidence="1">
    <location>
        <begin position="108"/>
        <end position="129"/>
    </location>
</feature>
<evidence type="ECO:0000256" key="1">
    <source>
        <dbReference type="SAM" id="Phobius"/>
    </source>
</evidence>
<sequence>MSQQDSLVHSYLFLRRAIGLVGVGLPVVLVFGVLVTDGVFLDSISGYYHSPMRDVFIGAMCAVGAFLLSYRGYDLLDNLTATAAGIAAVGVALFPTTPPDTHTPVEGVVGVVHLVFAAVFFLALAYFCLVLFTKSDQTRPTTRKVQRNRVYVVCGWVILACLALIVVVNLLPHTELHLALWLESAAILAFGFAWLTKGEAILGDVS</sequence>
<feature type="transmembrane region" description="Helical" evidence="1">
    <location>
        <begin position="150"/>
        <end position="172"/>
    </location>
</feature>
<keyword evidence="1" id="KW-0472">Membrane</keyword>
<keyword evidence="3" id="KW-1185">Reference proteome</keyword>
<accession>A0A9X2VMU4</accession>